<name>A0A699TQC6_TANCI</name>
<accession>A0A699TQC6</accession>
<protein>
    <submittedName>
        <fullName evidence="2">Retrovirus-related Pol polyprotein from transposon TNT 1-94</fullName>
    </submittedName>
</protein>
<dbReference type="Pfam" id="PF07727">
    <property type="entry name" value="RVT_2"/>
    <property type="match status" value="1"/>
</dbReference>
<dbReference type="EMBL" id="BKCJ011264753">
    <property type="protein sequence ID" value="GFD12307.1"/>
    <property type="molecule type" value="Genomic_DNA"/>
</dbReference>
<feature type="non-terminal residue" evidence="2">
    <location>
        <position position="1"/>
    </location>
</feature>
<evidence type="ECO:0000259" key="1">
    <source>
        <dbReference type="Pfam" id="PF07727"/>
    </source>
</evidence>
<evidence type="ECO:0000313" key="2">
    <source>
        <dbReference type="EMBL" id="GFD12307.1"/>
    </source>
</evidence>
<organism evidence="2">
    <name type="scientific">Tanacetum cinerariifolium</name>
    <name type="common">Dalmatian daisy</name>
    <name type="synonym">Chrysanthemum cinerariifolium</name>
    <dbReference type="NCBI Taxonomy" id="118510"/>
    <lineage>
        <taxon>Eukaryota</taxon>
        <taxon>Viridiplantae</taxon>
        <taxon>Streptophyta</taxon>
        <taxon>Embryophyta</taxon>
        <taxon>Tracheophyta</taxon>
        <taxon>Spermatophyta</taxon>
        <taxon>Magnoliopsida</taxon>
        <taxon>eudicotyledons</taxon>
        <taxon>Gunneridae</taxon>
        <taxon>Pentapetalae</taxon>
        <taxon>asterids</taxon>
        <taxon>campanulids</taxon>
        <taxon>Asterales</taxon>
        <taxon>Asteraceae</taxon>
        <taxon>Asteroideae</taxon>
        <taxon>Anthemideae</taxon>
        <taxon>Anthemidinae</taxon>
        <taxon>Tanacetum</taxon>
    </lineage>
</organism>
<dbReference type="InterPro" id="IPR013103">
    <property type="entry name" value="RVT_2"/>
</dbReference>
<comment type="caution">
    <text evidence="2">The sequence shown here is derived from an EMBL/GenBank/DDBJ whole genome shotgun (WGS) entry which is preliminary data.</text>
</comment>
<gene>
    <name evidence="2" type="ORF">Tci_884276</name>
</gene>
<proteinExistence type="predicted"/>
<sequence>DAFLTSVEPKNYKDALTQACWIESMQEELHEFERLEVWELVPYLDKNKARLVARGYRQEEGINFEESFALVARLDAIRIFLAFAAHMNMIVYQMDVKTTFLNGILQEEVYVSQPDGFVDKDKPNHVYKLKKALYGLIQAPRAWYDILSKFLLS</sequence>
<dbReference type="AlphaFoldDB" id="A0A699TQC6"/>
<feature type="domain" description="Reverse transcriptase Ty1/copia-type" evidence="1">
    <location>
        <begin position="46"/>
        <end position="151"/>
    </location>
</feature>
<reference evidence="2" key="1">
    <citation type="journal article" date="2019" name="Sci. Rep.">
        <title>Draft genome of Tanacetum cinerariifolium, the natural source of mosquito coil.</title>
        <authorList>
            <person name="Yamashiro T."/>
            <person name="Shiraishi A."/>
            <person name="Satake H."/>
            <person name="Nakayama K."/>
        </authorList>
    </citation>
    <scope>NUCLEOTIDE SEQUENCE</scope>
</reference>